<keyword evidence="3" id="KW-1185">Reference proteome</keyword>
<proteinExistence type="inferred from homology"/>
<dbReference type="InterPro" id="IPR052264">
    <property type="entry name" value="UPF0175_domain"/>
</dbReference>
<dbReference type="PANTHER" id="PTHR37525">
    <property type="entry name" value="UPF0175 PROTEIN SSL1255"/>
    <property type="match status" value="1"/>
</dbReference>
<evidence type="ECO:0000256" key="1">
    <source>
        <dbReference type="ARBA" id="ARBA00005651"/>
    </source>
</evidence>
<dbReference type="AlphaFoldDB" id="B4VHP4"/>
<reference evidence="2 3" key="1">
    <citation type="submission" date="2008-07" db="EMBL/GenBank/DDBJ databases">
        <authorList>
            <person name="Tandeau de Marsac N."/>
            <person name="Ferriera S."/>
            <person name="Johnson J."/>
            <person name="Kravitz S."/>
            <person name="Beeson K."/>
            <person name="Sutton G."/>
            <person name="Rogers Y.-H."/>
            <person name="Friedman R."/>
            <person name="Frazier M."/>
            <person name="Venter J.C."/>
        </authorList>
    </citation>
    <scope>NUCLEOTIDE SEQUENCE [LARGE SCALE GENOMIC DNA]</scope>
    <source>
        <strain evidence="2 3">PCC 7420</strain>
    </source>
</reference>
<comment type="similarity">
    <text evidence="1">Belongs to the UPF0175 family.</text>
</comment>
<accession>B4VHP4</accession>
<evidence type="ECO:0000313" key="3">
    <source>
        <dbReference type="Proteomes" id="UP000003835"/>
    </source>
</evidence>
<sequence>MTKLTLEIPDNLAEALRVPPTERLPRLRQELAIRLYQKGILSFAKARELAQMTKWQFHELLGQEGIERSYDLEELEADLETLESLG</sequence>
<protein>
    <submittedName>
        <fullName evidence="2">Uncharacterized protein</fullName>
    </submittedName>
</protein>
<dbReference type="Pfam" id="PF03683">
    <property type="entry name" value="UPF0175"/>
    <property type="match status" value="1"/>
</dbReference>
<dbReference type="RefSeq" id="WP_006098061.1">
    <property type="nucleotide sequence ID" value="NZ_DS989841.1"/>
</dbReference>
<gene>
    <name evidence="2" type="ORF">MC7420_7238</name>
</gene>
<dbReference type="OrthoDB" id="15200at2"/>
<dbReference type="eggNOG" id="COG2886">
    <property type="taxonomic scope" value="Bacteria"/>
</dbReference>
<dbReference type="Proteomes" id="UP000003835">
    <property type="component" value="Unassembled WGS sequence"/>
</dbReference>
<name>B4VHP4_9CYAN</name>
<evidence type="ECO:0000313" key="2">
    <source>
        <dbReference type="EMBL" id="EDX78585.1"/>
    </source>
</evidence>
<dbReference type="HOGENOM" id="CLU_154570_4_2_3"/>
<dbReference type="EMBL" id="DS989841">
    <property type="protein sequence ID" value="EDX78585.1"/>
    <property type="molecule type" value="Genomic_DNA"/>
</dbReference>
<organism evidence="2 3">
    <name type="scientific">Coleofasciculus chthonoplastes PCC 7420</name>
    <dbReference type="NCBI Taxonomy" id="118168"/>
    <lineage>
        <taxon>Bacteria</taxon>
        <taxon>Bacillati</taxon>
        <taxon>Cyanobacteriota</taxon>
        <taxon>Cyanophyceae</taxon>
        <taxon>Coleofasciculales</taxon>
        <taxon>Coleofasciculaceae</taxon>
        <taxon>Coleofasciculus</taxon>
    </lineage>
</organism>
<dbReference type="InterPro" id="IPR005368">
    <property type="entry name" value="UPF0175"/>
</dbReference>
<dbReference type="STRING" id="118168.MC7420_7238"/>
<dbReference type="PANTHER" id="PTHR37525:SF1">
    <property type="entry name" value="UPF0175 PROTEIN SSL1255"/>
    <property type="match status" value="1"/>
</dbReference>